<dbReference type="Pfam" id="PF20684">
    <property type="entry name" value="Fung_rhodopsin"/>
    <property type="match status" value="1"/>
</dbReference>
<feature type="compositionally biased region" description="Polar residues" evidence="3">
    <location>
        <begin position="862"/>
        <end position="871"/>
    </location>
</feature>
<name>A0AAN7T7I0_9EURO</name>
<sequence length="968" mass="107318">MIAGRGPVTFSVTVAMCVLATVFVAARFFTRIYIVRSVKKDDWWILAAWLCALAFSIAICIGVSDGLGVHWDDIQSGTRDDFRRAQYAYSILYNPCLMLTKTSIIVFYLSVMSKDADPIFKWCDWITLAVVNIAGLALTCLNIFQCRPIPAGYLYPTPEDASCTDIVTLYLSSAPVNIITDLALLLLPMPILTGLRLPRKQKIILICTFSAGIFVVVVDIVRIAYLQNASLDRFTTIDTGGGTQRIVETSDFSWDASLSFMWSAIEVNIGIICACVPSLKALFLKFAPSFIKDNDSGIDSGGSMDGFDKQEPLSTMNTNANVLTHPAAFRTPTIAEYAGDDDGDFMGFLNMLADEPERRERPRKSSITSRALTRTTSAVSATSDFGFVKMDKNRNMLKLTNRQSLWAVFVVTAIFFLWGFAYGLLDVLNSQFQSVANLSQGQAHGLHGAYYAGYFVGPLTLGRFFLHRYGFKSTMILGLCLYGCGTLVFWPSAVLLSYPAFIVSNFIVGCGLSCLEVASNPYIALCGPLEYAEVRLNFSQAFQAVGSWAYLGISLFDFLLALIFYYIPLPEATEEQLEEQAERRSAVYRTRVKPFNIRVVWVTLGLGCFAQWCYVGAQEGNGFSASSLIAQLGGDRLRTGQLDTLDFETLNRTSFALGRFLGSFLNYVIKPRWLLMSCFTGSIILVALQMNADGATGIIINNLINFFQGSIFPIVYAISMRGMGDQTFNAAALMTATISSGAVVPPIVWAVRNARGLKYSYSVILAIYCFGSIFALYLNLVPAAIRQVDPVHENRSRRRRTFRRATTARTNSQFSETGVSEITEEKQFGIQGIIARRRKNHKKHMSGVSFLPSSQHIEESDPNMSPLSPKQSRQDDDSLTSTSITTPAPAKVHNRQRRVSLQPDVHYIEPDARHEEVPTIEESDAPDLTMSGGSGEDLGVPPPQPPRREWTEEDDVRDDYHKILMAVR</sequence>
<evidence type="ECO:0000256" key="1">
    <source>
        <dbReference type="ARBA" id="ARBA00004429"/>
    </source>
</evidence>
<feature type="compositionally biased region" description="Basic and acidic residues" evidence="3">
    <location>
        <begin position="906"/>
        <end position="917"/>
    </location>
</feature>
<feature type="transmembrane region" description="Helical" evidence="4">
    <location>
        <begin position="404"/>
        <end position="425"/>
    </location>
</feature>
<feature type="transmembrane region" description="Helical" evidence="4">
    <location>
        <begin position="548"/>
        <end position="567"/>
    </location>
</feature>
<evidence type="ECO:0000256" key="4">
    <source>
        <dbReference type="SAM" id="Phobius"/>
    </source>
</evidence>
<reference evidence="6 7" key="1">
    <citation type="submission" date="2023-08" db="EMBL/GenBank/DDBJ databases">
        <title>Black Yeasts Isolated from many extreme environments.</title>
        <authorList>
            <person name="Coleine C."/>
            <person name="Stajich J.E."/>
            <person name="Selbmann L."/>
        </authorList>
    </citation>
    <scope>NUCLEOTIDE SEQUENCE [LARGE SCALE GENOMIC DNA]</scope>
    <source>
        <strain evidence="6 7">CCFEE 5910</strain>
    </source>
</reference>
<dbReference type="InterPro" id="IPR049326">
    <property type="entry name" value="Rhodopsin_dom_fungi"/>
</dbReference>
<feature type="transmembrane region" description="Helical" evidence="4">
    <location>
        <begin position="445"/>
        <end position="466"/>
    </location>
</feature>
<dbReference type="EMBL" id="JAVRRJ010000001">
    <property type="protein sequence ID" value="KAK5091189.1"/>
    <property type="molecule type" value="Genomic_DNA"/>
</dbReference>
<feature type="transmembrane region" description="Helical" evidence="4">
    <location>
        <begin position="87"/>
        <end position="110"/>
    </location>
</feature>
<comment type="subcellular location">
    <subcellularLocation>
        <location evidence="1">Cell inner membrane</location>
        <topology evidence="1">Multi-pass membrane protein</topology>
    </subcellularLocation>
</comment>
<evidence type="ECO:0000256" key="3">
    <source>
        <dbReference type="SAM" id="MobiDB-lite"/>
    </source>
</evidence>
<feature type="transmembrane region" description="Helical" evidence="4">
    <location>
        <begin position="763"/>
        <end position="785"/>
    </location>
</feature>
<organism evidence="6 7">
    <name type="scientific">Lithohypha guttulata</name>
    <dbReference type="NCBI Taxonomy" id="1690604"/>
    <lineage>
        <taxon>Eukaryota</taxon>
        <taxon>Fungi</taxon>
        <taxon>Dikarya</taxon>
        <taxon>Ascomycota</taxon>
        <taxon>Pezizomycotina</taxon>
        <taxon>Eurotiomycetes</taxon>
        <taxon>Chaetothyriomycetidae</taxon>
        <taxon>Chaetothyriales</taxon>
        <taxon>Trichomeriaceae</taxon>
        <taxon>Lithohypha</taxon>
    </lineage>
</organism>
<dbReference type="InterPro" id="IPR050375">
    <property type="entry name" value="MFS_TsgA-like"/>
</dbReference>
<feature type="transmembrane region" description="Helical" evidence="4">
    <location>
        <begin position="12"/>
        <end position="34"/>
    </location>
</feature>
<keyword evidence="4" id="KW-0472">Membrane</keyword>
<protein>
    <recommendedName>
        <fullName evidence="5">Rhodopsin domain-containing protein</fullName>
    </recommendedName>
</protein>
<feature type="transmembrane region" description="Helical" evidence="4">
    <location>
        <begin position="673"/>
        <end position="692"/>
    </location>
</feature>
<accession>A0AAN7T7I0</accession>
<keyword evidence="7" id="KW-1185">Reference proteome</keyword>
<dbReference type="SUPFAM" id="SSF103473">
    <property type="entry name" value="MFS general substrate transporter"/>
    <property type="match status" value="1"/>
</dbReference>
<dbReference type="InterPro" id="IPR036259">
    <property type="entry name" value="MFS_trans_sf"/>
</dbReference>
<feature type="transmembrane region" description="Helical" evidence="4">
    <location>
        <begin position="46"/>
        <end position="67"/>
    </location>
</feature>
<dbReference type="PANTHER" id="PTHR43702">
    <property type="entry name" value="L-FUCOSE-PROTON SYMPORTER"/>
    <property type="match status" value="1"/>
</dbReference>
<feature type="region of interest" description="Disordered" evidence="3">
    <location>
        <begin position="792"/>
        <end position="820"/>
    </location>
</feature>
<dbReference type="Proteomes" id="UP001309876">
    <property type="component" value="Unassembled WGS sequence"/>
</dbReference>
<evidence type="ECO:0000313" key="7">
    <source>
        <dbReference type="Proteomes" id="UP001309876"/>
    </source>
</evidence>
<feature type="transmembrane region" description="Helical" evidence="4">
    <location>
        <begin position="730"/>
        <end position="751"/>
    </location>
</feature>
<keyword evidence="2" id="KW-1003">Cell membrane</keyword>
<feature type="transmembrane region" description="Helical" evidence="4">
    <location>
        <begin position="122"/>
        <end position="144"/>
    </location>
</feature>
<feature type="transmembrane region" description="Helical" evidence="4">
    <location>
        <begin position="473"/>
        <end position="490"/>
    </location>
</feature>
<feature type="transmembrane region" description="Helical" evidence="4">
    <location>
        <begin position="203"/>
        <end position="225"/>
    </location>
</feature>
<feature type="transmembrane region" description="Helical" evidence="4">
    <location>
        <begin position="599"/>
        <end position="617"/>
    </location>
</feature>
<keyword evidence="4" id="KW-1133">Transmembrane helix</keyword>
<proteinExistence type="predicted"/>
<dbReference type="Gene3D" id="1.20.1250.20">
    <property type="entry name" value="MFS general substrate transporter like domains"/>
    <property type="match status" value="2"/>
</dbReference>
<dbReference type="GO" id="GO:0005886">
    <property type="term" value="C:plasma membrane"/>
    <property type="evidence" value="ECO:0007669"/>
    <property type="project" value="UniProtKB-SubCell"/>
</dbReference>
<feature type="domain" description="Rhodopsin" evidence="5">
    <location>
        <begin position="26"/>
        <end position="283"/>
    </location>
</feature>
<feature type="transmembrane region" description="Helical" evidence="4">
    <location>
        <begin position="260"/>
        <end position="283"/>
    </location>
</feature>
<comment type="caution">
    <text evidence="6">The sequence shown here is derived from an EMBL/GenBank/DDBJ whole genome shotgun (WGS) entry which is preliminary data.</text>
</comment>
<dbReference type="AlphaFoldDB" id="A0AAN7T7I0"/>
<evidence type="ECO:0000313" key="6">
    <source>
        <dbReference type="EMBL" id="KAK5091189.1"/>
    </source>
</evidence>
<evidence type="ECO:0000259" key="5">
    <source>
        <dbReference type="Pfam" id="PF20684"/>
    </source>
</evidence>
<feature type="region of interest" description="Disordered" evidence="3">
    <location>
        <begin position="844"/>
        <end position="956"/>
    </location>
</feature>
<gene>
    <name evidence="6" type="ORF">LTR05_001369</name>
</gene>
<evidence type="ECO:0000256" key="2">
    <source>
        <dbReference type="ARBA" id="ARBA00022475"/>
    </source>
</evidence>
<keyword evidence="4" id="KW-0812">Transmembrane</keyword>
<dbReference type="PANTHER" id="PTHR43702:SF13">
    <property type="entry name" value="MONOSACCHARIDE TRANSPORTER, PUTATIVE (AFU_ORTHOLOGUE AFUA_4G06630)-RELATED"/>
    <property type="match status" value="1"/>
</dbReference>
<feature type="transmembrane region" description="Helical" evidence="4">
    <location>
        <begin position="698"/>
        <end position="718"/>
    </location>
</feature>